<evidence type="ECO:0000313" key="1">
    <source>
        <dbReference type="EMBL" id="CEA14565.1"/>
    </source>
</evidence>
<accession>A0A090I8F4</accession>
<dbReference type="EMBL" id="LN515531">
    <property type="protein sequence ID" value="CEA14565.1"/>
    <property type="molecule type" value="Genomic_DNA"/>
</dbReference>
<reference evidence="1" key="1">
    <citation type="submission" date="2014-08" db="EMBL/GenBank/DDBJ databases">
        <authorList>
            <person name="Wibberg D."/>
        </authorList>
    </citation>
    <scope>NUCLEOTIDE SEQUENCE</scope>
</reference>
<gene>
    <name evidence="1" type="ORF">DSM1535_2245</name>
</gene>
<dbReference type="KEGG" id="mfi:DSM1535_2245"/>
<dbReference type="AlphaFoldDB" id="A0A090I8F4"/>
<sequence>MQQAFVIMQIGNPELDSFYDEILVPTLKTCDLDVKRVDKHNEGNLLKSEIVNFIKSSDIILADLTNERPNCYLEVGYTMGLNKFQNLILIAREDHLPESPNFKKNGPKIHFDLIGYDIIFWDPNDLNEFKIKLEKQIKKRLKLVNQENLRNFVEKNVIDESKDYIKEKDDVSLRELIKKQMKTIENQWLDLYPELDEAYAEKGNTVIIDGLKALENYTDQITSIGLTLIEYSSDYTNEFLKSLQNIYNLSDILFEGKGNYSSRHIIRYLPHVTLFNTYCCLGACAIKNERLDILGKLIKIEMINEDSSNLISNPIWLIESVFYPSIFADSDYLVGAFKFLYESYEYKEFLNEFFRSKEEFLKYLCQFSLILTLYCFKLQFENPKTKYWMNPVFSDFSGHNLNKVMPLLLKIKNNNSFASEFSEKVFGETTDTFIEKYPIRCLLINNIIDTPRTSSLRTYKLNCNFFSS</sequence>
<protein>
    <submittedName>
        <fullName evidence="1">Uncharacterized protein</fullName>
    </submittedName>
</protein>
<name>A0A090I8F4_METFO</name>
<dbReference type="PATRIC" id="fig|2162.9.peg.2317"/>
<proteinExistence type="predicted"/>
<dbReference type="RefSeq" id="WP_048073578.1">
    <property type="nucleotide sequence ID" value="NZ_JARVXG010000023.1"/>
</dbReference>
<organism evidence="1">
    <name type="scientific">Methanobacterium formicicum</name>
    <dbReference type="NCBI Taxonomy" id="2162"/>
    <lineage>
        <taxon>Archaea</taxon>
        <taxon>Methanobacteriati</taxon>
        <taxon>Methanobacteriota</taxon>
        <taxon>Methanomada group</taxon>
        <taxon>Methanobacteria</taxon>
        <taxon>Methanobacteriales</taxon>
        <taxon>Methanobacteriaceae</taxon>
        <taxon>Methanobacterium</taxon>
    </lineage>
</organism>